<proteinExistence type="predicted"/>
<evidence type="ECO:0000313" key="3">
    <source>
        <dbReference type="Proteomes" id="UP001054252"/>
    </source>
</evidence>
<keyword evidence="1" id="KW-0732">Signal</keyword>
<gene>
    <name evidence="2" type="ORF">SLEP1_g13152</name>
</gene>
<feature type="chain" id="PRO_5043517763" evidence="1">
    <location>
        <begin position="21"/>
        <end position="106"/>
    </location>
</feature>
<name>A0AAV5IEW8_9ROSI</name>
<dbReference type="EMBL" id="BPVZ01000015">
    <property type="protein sequence ID" value="GKV00471.1"/>
    <property type="molecule type" value="Genomic_DNA"/>
</dbReference>
<dbReference type="AlphaFoldDB" id="A0AAV5IEW8"/>
<accession>A0AAV5IEW8</accession>
<evidence type="ECO:0000313" key="2">
    <source>
        <dbReference type="EMBL" id="GKV00471.1"/>
    </source>
</evidence>
<organism evidence="2 3">
    <name type="scientific">Rubroshorea leprosula</name>
    <dbReference type="NCBI Taxonomy" id="152421"/>
    <lineage>
        <taxon>Eukaryota</taxon>
        <taxon>Viridiplantae</taxon>
        <taxon>Streptophyta</taxon>
        <taxon>Embryophyta</taxon>
        <taxon>Tracheophyta</taxon>
        <taxon>Spermatophyta</taxon>
        <taxon>Magnoliopsida</taxon>
        <taxon>eudicotyledons</taxon>
        <taxon>Gunneridae</taxon>
        <taxon>Pentapetalae</taxon>
        <taxon>rosids</taxon>
        <taxon>malvids</taxon>
        <taxon>Malvales</taxon>
        <taxon>Dipterocarpaceae</taxon>
        <taxon>Rubroshorea</taxon>
    </lineage>
</organism>
<comment type="caution">
    <text evidence="2">The sequence shown here is derived from an EMBL/GenBank/DDBJ whole genome shotgun (WGS) entry which is preliminary data.</text>
</comment>
<reference evidence="2 3" key="1">
    <citation type="journal article" date="2021" name="Commun. Biol.">
        <title>The genome of Shorea leprosula (Dipterocarpaceae) highlights the ecological relevance of drought in aseasonal tropical rainforests.</title>
        <authorList>
            <person name="Ng K.K.S."/>
            <person name="Kobayashi M.J."/>
            <person name="Fawcett J.A."/>
            <person name="Hatakeyama M."/>
            <person name="Paape T."/>
            <person name="Ng C.H."/>
            <person name="Ang C.C."/>
            <person name="Tnah L.H."/>
            <person name="Lee C.T."/>
            <person name="Nishiyama T."/>
            <person name="Sese J."/>
            <person name="O'Brien M.J."/>
            <person name="Copetti D."/>
            <person name="Mohd Noor M.I."/>
            <person name="Ong R.C."/>
            <person name="Putra M."/>
            <person name="Sireger I.Z."/>
            <person name="Indrioko S."/>
            <person name="Kosugi Y."/>
            <person name="Izuno A."/>
            <person name="Isagi Y."/>
            <person name="Lee S.L."/>
            <person name="Shimizu K.K."/>
        </authorList>
    </citation>
    <scope>NUCLEOTIDE SEQUENCE [LARGE SCALE GENOMIC DNA]</scope>
    <source>
        <strain evidence="2">214</strain>
    </source>
</reference>
<protein>
    <submittedName>
        <fullName evidence="2">Uncharacterized protein</fullName>
    </submittedName>
</protein>
<evidence type="ECO:0000256" key="1">
    <source>
        <dbReference type="SAM" id="SignalP"/>
    </source>
</evidence>
<sequence>MKPLLFIFLSLLTATLYFFSLYIDSPSSSSSSLFVIPGRRSMRGLMMSLPEQKEYRNPQMKVIIEDSKQSWVQNPVALDDSDELVYNIDYHGVKTHPTPVPRHPKP</sequence>
<feature type="signal peptide" evidence="1">
    <location>
        <begin position="1"/>
        <end position="20"/>
    </location>
</feature>
<dbReference type="Proteomes" id="UP001054252">
    <property type="component" value="Unassembled WGS sequence"/>
</dbReference>
<keyword evidence="3" id="KW-1185">Reference proteome</keyword>